<protein>
    <submittedName>
        <fullName evidence="1">Uncharacterized protein</fullName>
    </submittedName>
</protein>
<reference evidence="1" key="1">
    <citation type="journal article" date="2022" name="Nat. Microbiol.">
        <title>Three families of Asgard archaeal viruses identified in metagenome-assembled genomes.</title>
        <authorList>
            <person name="Medvedeva S."/>
            <person name="Sun J."/>
            <person name="Yutin N."/>
            <person name="Koonin E.V."/>
            <person name="Nunoura T."/>
            <person name="Rinke C."/>
            <person name="Krupovic M."/>
        </authorList>
    </citation>
    <scope>NUCLEOTIDE SEQUENCE</scope>
</reference>
<evidence type="ECO:0000313" key="2">
    <source>
        <dbReference type="Proteomes" id="UP001161480"/>
    </source>
</evidence>
<keyword evidence="2" id="KW-1185">Reference proteome</keyword>
<evidence type="ECO:0000313" key="1">
    <source>
        <dbReference type="EMBL" id="DAZ90964.1"/>
    </source>
</evidence>
<organism evidence="1 2">
    <name type="scientific">Lokiarchaeia virus SkuldV3</name>
    <dbReference type="NCBI Taxonomy" id="2983915"/>
    <lineage>
        <taxon>Viruses</taxon>
        <taxon>Varidnaviria</taxon>
        <taxon>Abadenavirae</taxon>
        <taxon>Produgelaviricota</taxon>
        <taxon>Belvinaviricetes</taxon>
        <taxon>Atroposvirales</taxon>
        <taxon>Skuldviridae</taxon>
        <taxon>Delusorvirus</taxon>
        <taxon>Delusorvirus cascadiense</taxon>
    </lineage>
</organism>
<gene>
    <name evidence="1" type="ORF">ES702_05927</name>
</gene>
<proteinExistence type="predicted"/>
<accession>A0A9N7AAV8</accession>
<sequence>MSDNLLKKVGFYGALEVLNIQGRAITLRTFYERFLKKGLYYNAFIRIKETMITKEIIEIYYEKTNKTKRIRLTRKGMTIKQILNSLLELME</sequence>
<dbReference type="EMBL" id="BK062752">
    <property type="protein sequence ID" value="DAZ90964.1"/>
    <property type="molecule type" value="Genomic_DNA"/>
</dbReference>
<name>A0A9N7AAV8_9VIRU</name>
<dbReference type="Proteomes" id="UP001161480">
    <property type="component" value="Segment"/>
</dbReference>